<gene>
    <name evidence="1" type="ORF">AAFC00_005128</name>
</gene>
<dbReference type="Proteomes" id="UP001562354">
    <property type="component" value="Unassembled WGS sequence"/>
</dbReference>
<evidence type="ECO:0000313" key="2">
    <source>
        <dbReference type="Proteomes" id="UP001562354"/>
    </source>
</evidence>
<dbReference type="RefSeq" id="XP_069202700.1">
    <property type="nucleotide sequence ID" value="XM_069344874.1"/>
</dbReference>
<comment type="caution">
    <text evidence="1">The sequence shown here is derived from an EMBL/GenBank/DDBJ whole genome shotgun (WGS) entry which is preliminary data.</text>
</comment>
<sequence>MPERYDRCSRSSVQFVNLDLLGMRISRGILCYTHLGMIRSFHVAIALKSLLDEI</sequence>
<dbReference type="EMBL" id="JBFMKM010000004">
    <property type="protein sequence ID" value="KAL1306428.1"/>
    <property type="molecule type" value="Genomic_DNA"/>
</dbReference>
<protein>
    <submittedName>
        <fullName evidence="1">Uncharacterized protein</fullName>
    </submittedName>
</protein>
<accession>A0ABR3PK93</accession>
<name>A0ABR3PK93_9PEZI</name>
<dbReference type="GeneID" id="95978827"/>
<reference evidence="1 2" key="1">
    <citation type="submission" date="2024-07" db="EMBL/GenBank/DDBJ databases">
        <title>Draft sequence of the Neodothiora populina.</title>
        <authorList>
            <person name="Drown D.D."/>
            <person name="Schuette U.S."/>
            <person name="Buechlein A.B."/>
            <person name="Rusch D.R."/>
            <person name="Winton L.W."/>
            <person name="Adams G.A."/>
        </authorList>
    </citation>
    <scope>NUCLEOTIDE SEQUENCE [LARGE SCALE GENOMIC DNA]</scope>
    <source>
        <strain evidence="1 2">CPC 39397</strain>
    </source>
</reference>
<evidence type="ECO:0000313" key="1">
    <source>
        <dbReference type="EMBL" id="KAL1306428.1"/>
    </source>
</evidence>
<proteinExistence type="predicted"/>
<keyword evidence="2" id="KW-1185">Reference proteome</keyword>
<organism evidence="1 2">
    <name type="scientific">Neodothiora populina</name>
    <dbReference type="NCBI Taxonomy" id="2781224"/>
    <lineage>
        <taxon>Eukaryota</taxon>
        <taxon>Fungi</taxon>
        <taxon>Dikarya</taxon>
        <taxon>Ascomycota</taxon>
        <taxon>Pezizomycotina</taxon>
        <taxon>Dothideomycetes</taxon>
        <taxon>Dothideomycetidae</taxon>
        <taxon>Dothideales</taxon>
        <taxon>Dothioraceae</taxon>
        <taxon>Neodothiora</taxon>
    </lineage>
</organism>